<feature type="non-terminal residue" evidence="2">
    <location>
        <position position="1"/>
    </location>
</feature>
<evidence type="ECO:0000313" key="2">
    <source>
        <dbReference type="EMBL" id="KAK7070427.1"/>
    </source>
</evidence>
<gene>
    <name evidence="2" type="ORF">SK128_003248</name>
</gene>
<feature type="region of interest" description="Disordered" evidence="1">
    <location>
        <begin position="1"/>
        <end position="21"/>
    </location>
</feature>
<feature type="compositionally biased region" description="Low complexity" evidence="1">
    <location>
        <begin position="1"/>
        <end position="11"/>
    </location>
</feature>
<dbReference type="EMBL" id="JAXCGZ010015369">
    <property type="protein sequence ID" value="KAK7070427.1"/>
    <property type="molecule type" value="Genomic_DNA"/>
</dbReference>
<feature type="compositionally biased region" description="Polar residues" evidence="1">
    <location>
        <begin position="12"/>
        <end position="21"/>
    </location>
</feature>
<feature type="non-terminal residue" evidence="2">
    <location>
        <position position="54"/>
    </location>
</feature>
<dbReference type="Proteomes" id="UP001381693">
    <property type="component" value="Unassembled WGS sequence"/>
</dbReference>
<name>A0AAN8WSX7_HALRR</name>
<comment type="caution">
    <text evidence="2">The sequence shown here is derived from an EMBL/GenBank/DDBJ whole genome shotgun (WGS) entry which is preliminary data.</text>
</comment>
<evidence type="ECO:0000313" key="3">
    <source>
        <dbReference type="Proteomes" id="UP001381693"/>
    </source>
</evidence>
<reference evidence="2 3" key="1">
    <citation type="submission" date="2023-11" db="EMBL/GenBank/DDBJ databases">
        <title>Halocaridina rubra genome assembly.</title>
        <authorList>
            <person name="Smith C."/>
        </authorList>
    </citation>
    <scope>NUCLEOTIDE SEQUENCE [LARGE SCALE GENOMIC DNA]</scope>
    <source>
        <strain evidence="2">EP-1</strain>
        <tissue evidence="2">Whole</tissue>
    </source>
</reference>
<sequence>AAAAAAAAAAASQPSEQVSAATNRRNLDNDAAFKIPHMQVNVEVTARFFSPEIT</sequence>
<evidence type="ECO:0000256" key="1">
    <source>
        <dbReference type="SAM" id="MobiDB-lite"/>
    </source>
</evidence>
<organism evidence="2 3">
    <name type="scientific">Halocaridina rubra</name>
    <name type="common">Hawaiian red shrimp</name>
    <dbReference type="NCBI Taxonomy" id="373956"/>
    <lineage>
        <taxon>Eukaryota</taxon>
        <taxon>Metazoa</taxon>
        <taxon>Ecdysozoa</taxon>
        <taxon>Arthropoda</taxon>
        <taxon>Crustacea</taxon>
        <taxon>Multicrustacea</taxon>
        <taxon>Malacostraca</taxon>
        <taxon>Eumalacostraca</taxon>
        <taxon>Eucarida</taxon>
        <taxon>Decapoda</taxon>
        <taxon>Pleocyemata</taxon>
        <taxon>Caridea</taxon>
        <taxon>Atyoidea</taxon>
        <taxon>Atyidae</taxon>
        <taxon>Halocaridina</taxon>
    </lineage>
</organism>
<proteinExistence type="predicted"/>
<protein>
    <submittedName>
        <fullName evidence="2">Uncharacterized protein</fullName>
    </submittedName>
</protein>
<accession>A0AAN8WSX7</accession>
<dbReference type="AlphaFoldDB" id="A0AAN8WSX7"/>
<keyword evidence="3" id="KW-1185">Reference proteome</keyword>